<name>A0A9P8FD25_AURME</name>
<comment type="caution">
    <text evidence="1">The sequence shown here is derived from an EMBL/GenBank/DDBJ whole genome shotgun (WGS) entry which is preliminary data.</text>
</comment>
<sequence length="120" mass="13864">MMRTTDIKEVHIVNCNISTLALRKLFCSIGSPSWRLEIKNCQFTYRHGWTADNSRRFKDVLFVRASRLSSCLLSNLTNSTSGPIFTEDFEATSSTQIRYRINALKFLERDFDEPNSDDSD</sequence>
<reference evidence="1" key="1">
    <citation type="journal article" date="2021" name="J Fungi (Basel)">
        <title>Virulence traits and population genomics of the black yeast Aureobasidium melanogenum.</title>
        <authorList>
            <person name="Cernosa A."/>
            <person name="Sun X."/>
            <person name="Gostincar C."/>
            <person name="Fang C."/>
            <person name="Gunde-Cimerman N."/>
            <person name="Song Z."/>
        </authorList>
    </citation>
    <scope>NUCLEOTIDE SEQUENCE</scope>
    <source>
        <strain evidence="1">EXF-9298</strain>
    </source>
</reference>
<dbReference type="Proteomes" id="UP000729357">
    <property type="component" value="Unassembled WGS sequence"/>
</dbReference>
<evidence type="ECO:0000313" key="2">
    <source>
        <dbReference type="Proteomes" id="UP000729357"/>
    </source>
</evidence>
<reference evidence="1" key="2">
    <citation type="submission" date="2021-08" db="EMBL/GenBank/DDBJ databases">
        <authorList>
            <person name="Gostincar C."/>
            <person name="Sun X."/>
            <person name="Song Z."/>
            <person name="Gunde-Cimerman N."/>
        </authorList>
    </citation>
    <scope>NUCLEOTIDE SEQUENCE</scope>
    <source>
        <strain evidence="1">EXF-9298</strain>
    </source>
</reference>
<keyword evidence="2" id="KW-1185">Reference proteome</keyword>
<gene>
    <name evidence="1" type="ORF">KCU98_g15704</name>
</gene>
<dbReference type="EMBL" id="JAHFXS010003394">
    <property type="protein sequence ID" value="KAG9968486.1"/>
    <property type="molecule type" value="Genomic_DNA"/>
</dbReference>
<feature type="non-terminal residue" evidence="1">
    <location>
        <position position="120"/>
    </location>
</feature>
<accession>A0A9P8FD25</accession>
<evidence type="ECO:0000313" key="1">
    <source>
        <dbReference type="EMBL" id="KAG9968486.1"/>
    </source>
</evidence>
<proteinExistence type="predicted"/>
<organism evidence="1 2">
    <name type="scientific">Aureobasidium melanogenum</name>
    <name type="common">Aureobasidium pullulans var. melanogenum</name>
    <dbReference type="NCBI Taxonomy" id="46634"/>
    <lineage>
        <taxon>Eukaryota</taxon>
        <taxon>Fungi</taxon>
        <taxon>Dikarya</taxon>
        <taxon>Ascomycota</taxon>
        <taxon>Pezizomycotina</taxon>
        <taxon>Dothideomycetes</taxon>
        <taxon>Dothideomycetidae</taxon>
        <taxon>Dothideales</taxon>
        <taxon>Saccotheciaceae</taxon>
        <taxon>Aureobasidium</taxon>
    </lineage>
</organism>
<protein>
    <submittedName>
        <fullName evidence="1">Uncharacterized protein</fullName>
    </submittedName>
</protein>
<dbReference type="AlphaFoldDB" id="A0A9P8FD25"/>